<name>A0A9N9JGQ9_9GLOM</name>
<keyword evidence="2" id="KW-1185">Reference proteome</keyword>
<reference evidence="1" key="1">
    <citation type="submission" date="2021-06" db="EMBL/GenBank/DDBJ databases">
        <authorList>
            <person name="Kallberg Y."/>
            <person name="Tangrot J."/>
            <person name="Rosling A."/>
        </authorList>
    </citation>
    <scope>NUCLEOTIDE SEQUENCE</scope>
    <source>
        <strain evidence="1">UK204</strain>
    </source>
</reference>
<gene>
    <name evidence="1" type="ORF">FCALED_LOCUS17793</name>
</gene>
<protein>
    <submittedName>
        <fullName evidence="1">7252_t:CDS:1</fullName>
    </submittedName>
</protein>
<comment type="caution">
    <text evidence="1">The sequence shown here is derived from an EMBL/GenBank/DDBJ whole genome shotgun (WGS) entry which is preliminary data.</text>
</comment>
<feature type="non-terminal residue" evidence="1">
    <location>
        <position position="1"/>
    </location>
</feature>
<evidence type="ECO:0000313" key="1">
    <source>
        <dbReference type="EMBL" id="CAG8775384.1"/>
    </source>
</evidence>
<accession>A0A9N9JGQ9</accession>
<organism evidence="1 2">
    <name type="scientific">Funneliformis caledonium</name>
    <dbReference type="NCBI Taxonomy" id="1117310"/>
    <lineage>
        <taxon>Eukaryota</taxon>
        <taxon>Fungi</taxon>
        <taxon>Fungi incertae sedis</taxon>
        <taxon>Mucoromycota</taxon>
        <taxon>Glomeromycotina</taxon>
        <taxon>Glomeromycetes</taxon>
        <taxon>Glomerales</taxon>
        <taxon>Glomeraceae</taxon>
        <taxon>Funneliformis</taxon>
    </lineage>
</organism>
<dbReference type="AlphaFoldDB" id="A0A9N9JGQ9"/>
<dbReference type="EMBL" id="CAJVPQ010029693">
    <property type="protein sequence ID" value="CAG8775384.1"/>
    <property type="molecule type" value="Genomic_DNA"/>
</dbReference>
<sequence length="49" mass="5668">PGSDNYEVLPQSQLNILKILLELQYKVPLEEANEKGETLDEERAEKLNR</sequence>
<proteinExistence type="predicted"/>
<dbReference type="Proteomes" id="UP000789570">
    <property type="component" value="Unassembled WGS sequence"/>
</dbReference>
<dbReference type="OrthoDB" id="2682222at2759"/>
<evidence type="ECO:0000313" key="2">
    <source>
        <dbReference type="Proteomes" id="UP000789570"/>
    </source>
</evidence>
<feature type="non-terminal residue" evidence="1">
    <location>
        <position position="49"/>
    </location>
</feature>